<dbReference type="PANTHER" id="PTHR43238:SF1">
    <property type="entry name" value="GDP-L-FUCOSE SYNTHASE"/>
    <property type="match status" value="1"/>
</dbReference>
<dbReference type="GO" id="GO:0050577">
    <property type="term" value="F:GDP-L-fucose synthase activity"/>
    <property type="evidence" value="ECO:0007669"/>
    <property type="project" value="TreeGrafter"/>
</dbReference>
<evidence type="ECO:0000313" key="2">
    <source>
        <dbReference type="EMBL" id="JAQ11077.1"/>
    </source>
</evidence>
<gene>
    <name evidence="2" type="primary">Gmer</name>
    <name evidence="2" type="ORF">g.42719</name>
</gene>
<dbReference type="Pfam" id="PF01370">
    <property type="entry name" value="Epimerase"/>
    <property type="match status" value="1"/>
</dbReference>
<dbReference type="EMBL" id="GDHC01007552">
    <property type="protein sequence ID" value="JAQ11077.1"/>
    <property type="molecule type" value="Transcribed_RNA"/>
</dbReference>
<reference evidence="2" key="1">
    <citation type="journal article" date="2016" name="Gigascience">
        <title>De novo construction of an expanded transcriptome assembly for the western tarnished plant bug, Lygus hesperus.</title>
        <authorList>
            <person name="Tassone E.E."/>
            <person name="Geib S.M."/>
            <person name="Hall B."/>
            <person name="Fabrick J.A."/>
            <person name="Brent C.S."/>
            <person name="Hull J.J."/>
        </authorList>
    </citation>
    <scope>NUCLEOTIDE SEQUENCE</scope>
</reference>
<dbReference type="InterPro" id="IPR001509">
    <property type="entry name" value="Epimerase_deHydtase"/>
</dbReference>
<feature type="domain" description="NAD-dependent epimerase/dehydratase" evidence="1">
    <location>
        <begin position="7"/>
        <end position="125"/>
    </location>
</feature>
<name>A0A146LWM5_LYGHE</name>
<dbReference type="AlphaFoldDB" id="A0A146LWM5"/>
<protein>
    <submittedName>
        <fullName evidence="2">Putative GDP-L-fucose synthase</fullName>
    </submittedName>
</protein>
<proteinExistence type="predicted"/>
<dbReference type="SUPFAM" id="SSF51735">
    <property type="entry name" value="NAD(P)-binding Rossmann-fold domains"/>
    <property type="match status" value="1"/>
</dbReference>
<dbReference type="PANTHER" id="PTHR43238">
    <property type="entry name" value="GDP-L-FUCOSE SYNTHASE"/>
    <property type="match status" value="1"/>
</dbReference>
<sequence length="130" mass="14462">MSNEWVVLVTGGTGLVGSAIKEVVKTEKRPNETWVFVGSKEADLCDLNQTKALFSKYKPTHVIHLAAMVGGLFYNMSHNLDFFRKNMQINDNVLSVSHEMGVKKVLSCLSTCIFPDKTSYPIDESMVCSL</sequence>
<accession>A0A146LWM5</accession>
<organism evidence="2">
    <name type="scientific">Lygus hesperus</name>
    <name type="common">Western plant bug</name>
    <dbReference type="NCBI Taxonomy" id="30085"/>
    <lineage>
        <taxon>Eukaryota</taxon>
        <taxon>Metazoa</taxon>
        <taxon>Ecdysozoa</taxon>
        <taxon>Arthropoda</taxon>
        <taxon>Hexapoda</taxon>
        <taxon>Insecta</taxon>
        <taxon>Pterygota</taxon>
        <taxon>Neoptera</taxon>
        <taxon>Paraneoptera</taxon>
        <taxon>Hemiptera</taxon>
        <taxon>Heteroptera</taxon>
        <taxon>Panheteroptera</taxon>
        <taxon>Cimicomorpha</taxon>
        <taxon>Miridae</taxon>
        <taxon>Mirini</taxon>
        <taxon>Lygus</taxon>
    </lineage>
</organism>
<evidence type="ECO:0000259" key="1">
    <source>
        <dbReference type="Pfam" id="PF01370"/>
    </source>
</evidence>
<dbReference type="Gene3D" id="3.40.50.720">
    <property type="entry name" value="NAD(P)-binding Rossmann-like Domain"/>
    <property type="match status" value="1"/>
</dbReference>
<dbReference type="InterPro" id="IPR036291">
    <property type="entry name" value="NAD(P)-bd_dom_sf"/>
</dbReference>